<dbReference type="GO" id="GO:0005524">
    <property type="term" value="F:ATP binding"/>
    <property type="evidence" value="ECO:0007669"/>
    <property type="project" value="UniProtKB-KW"/>
</dbReference>
<comment type="subcellular location">
    <subcellularLocation>
        <location evidence="1">Cell membrane</location>
        <topology evidence="1">Peripheral membrane protein</topology>
    </subcellularLocation>
</comment>
<dbReference type="InterPro" id="IPR050086">
    <property type="entry name" value="MetN_ABC_transporter-like"/>
</dbReference>
<feature type="domain" description="ABC transporter" evidence="8">
    <location>
        <begin position="3"/>
        <end position="224"/>
    </location>
</feature>
<dbReference type="InterPro" id="IPR027417">
    <property type="entry name" value="P-loop_NTPase"/>
</dbReference>
<keyword evidence="5" id="KW-0547">Nucleotide-binding</keyword>
<accession>A0ABS0LNU6</accession>
<keyword evidence="4" id="KW-1003">Cell membrane</keyword>
<dbReference type="InterPro" id="IPR003593">
    <property type="entry name" value="AAA+_ATPase"/>
</dbReference>
<evidence type="ECO:0000259" key="8">
    <source>
        <dbReference type="PROSITE" id="PS50893"/>
    </source>
</evidence>
<keyword evidence="6 9" id="KW-0067">ATP-binding</keyword>
<dbReference type="Gene3D" id="3.40.50.300">
    <property type="entry name" value="P-loop containing nucleotide triphosphate hydrolases"/>
    <property type="match status" value="1"/>
</dbReference>
<sequence>MSLQVSQLSKQFGSDPLIDQFDLKMEPGDITLIIGASGSGKTTFLRILNYLESADQGDISLGGYALMRKGHYASPKEIKAYQQQLGLVFQDFQLFPNLTVLDNLLLPVQASGGGNQDLNCKKAEDLLQKMGLSDKVDFMPGQLSGGQKQRVAIARAMMLEPILLCFDEPTSALDAQSVQKMADLLTQLADQGMMILIITHDPQLVEALPRRTHTIHTETFKPSH</sequence>
<dbReference type="SMART" id="SM00382">
    <property type="entry name" value="AAA"/>
    <property type="match status" value="1"/>
</dbReference>
<evidence type="ECO:0000313" key="10">
    <source>
        <dbReference type="Proteomes" id="UP000721415"/>
    </source>
</evidence>
<protein>
    <submittedName>
        <fullName evidence="9">Amino acid ABC transporter ATP-binding protein</fullName>
    </submittedName>
</protein>
<evidence type="ECO:0000256" key="2">
    <source>
        <dbReference type="ARBA" id="ARBA00005417"/>
    </source>
</evidence>
<comment type="similarity">
    <text evidence="2">Belongs to the ABC transporter superfamily.</text>
</comment>
<dbReference type="PROSITE" id="PS00211">
    <property type="entry name" value="ABC_TRANSPORTER_1"/>
    <property type="match status" value="1"/>
</dbReference>
<dbReference type="InterPro" id="IPR017871">
    <property type="entry name" value="ABC_transporter-like_CS"/>
</dbReference>
<gene>
    <name evidence="9" type="ORF">HZY91_02000</name>
</gene>
<keyword evidence="3" id="KW-0813">Transport</keyword>
<proteinExistence type="inferred from homology"/>
<dbReference type="PANTHER" id="PTHR43166">
    <property type="entry name" value="AMINO ACID IMPORT ATP-BINDING PROTEIN"/>
    <property type="match status" value="1"/>
</dbReference>
<evidence type="ECO:0000256" key="6">
    <source>
        <dbReference type="ARBA" id="ARBA00022840"/>
    </source>
</evidence>
<dbReference type="Pfam" id="PF00005">
    <property type="entry name" value="ABC_tran"/>
    <property type="match status" value="1"/>
</dbReference>
<dbReference type="EMBL" id="JACBXQ010000001">
    <property type="protein sequence ID" value="MBG9985662.1"/>
    <property type="molecule type" value="Genomic_DNA"/>
</dbReference>
<dbReference type="Proteomes" id="UP000721415">
    <property type="component" value="Unassembled WGS sequence"/>
</dbReference>
<name>A0ABS0LNU6_9LACT</name>
<dbReference type="SUPFAM" id="SSF52540">
    <property type="entry name" value="P-loop containing nucleoside triphosphate hydrolases"/>
    <property type="match status" value="1"/>
</dbReference>
<comment type="caution">
    <text evidence="9">The sequence shown here is derived from an EMBL/GenBank/DDBJ whole genome shotgun (WGS) entry which is preliminary data.</text>
</comment>
<keyword evidence="10" id="KW-1185">Reference proteome</keyword>
<evidence type="ECO:0000313" key="9">
    <source>
        <dbReference type="EMBL" id="MBG9985662.1"/>
    </source>
</evidence>
<evidence type="ECO:0000256" key="4">
    <source>
        <dbReference type="ARBA" id="ARBA00022475"/>
    </source>
</evidence>
<evidence type="ECO:0000256" key="3">
    <source>
        <dbReference type="ARBA" id="ARBA00022448"/>
    </source>
</evidence>
<dbReference type="InterPro" id="IPR003439">
    <property type="entry name" value="ABC_transporter-like_ATP-bd"/>
</dbReference>
<dbReference type="PANTHER" id="PTHR43166:SF9">
    <property type="entry name" value="GLUTAMATE_ASPARTATE IMPORT ATP-BINDING PROTEIN GLTL"/>
    <property type="match status" value="1"/>
</dbReference>
<dbReference type="PROSITE" id="PS50893">
    <property type="entry name" value="ABC_TRANSPORTER_2"/>
    <property type="match status" value="1"/>
</dbReference>
<evidence type="ECO:0000256" key="5">
    <source>
        <dbReference type="ARBA" id="ARBA00022741"/>
    </source>
</evidence>
<dbReference type="RefSeq" id="WP_197114180.1">
    <property type="nucleotide sequence ID" value="NZ_JACBXQ010000001.1"/>
</dbReference>
<reference evidence="9 10" key="1">
    <citation type="submission" date="2020-07" db="EMBL/GenBank/DDBJ databases">
        <title>Facklamia lactis sp. nov., isolated from raw milk.</title>
        <authorList>
            <person name="Doll E.V."/>
            <person name="Huptas C."/>
            <person name="Staib L."/>
            <person name="Wenning M."/>
            <person name="Scherer S."/>
        </authorList>
    </citation>
    <scope>NUCLEOTIDE SEQUENCE [LARGE SCALE GENOMIC DNA]</scope>
    <source>
        <strain evidence="9 10">DSM 111018</strain>
    </source>
</reference>
<organism evidence="9 10">
    <name type="scientific">Facklamia lactis</name>
    <dbReference type="NCBI Taxonomy" id="2749967"/>
    <lineage>
        <taxon>Bacteria</taxon>
        <taxon>Bacillati</taxon>
        <taxon>Bacillota</taxon>
        <taxon>Bacilli</taxon>
        <taxon>Lactobacillales</taxon>
        <taxon>Aerococcaceae</taxon>
        <taxon>Facklamia</taxon>
    </lineage>
</organism>
<evidence type="ECO:0000256" key="1">
    <source>
        <dbReference type="ARBA" id="ARBA00004202"/>
    </source>
</evidence>
<keyword evidence="7" id="KW-0472">Membrane</keyword>
<evidence type="ECO:0000256" key="7">
    <source>
        <dbReference type="ARBA" id="ARBA00023136"/>
    </source>
</evidence>